<evidence type="ECO:0000313" key="5">
    <source>
        <dbReference type="EMBL" id="EXV05280.1"/>
    </source>
</evidence>
<dbReference type="SUPFAM" id="SSF51735">
    <property type="entry name" value="NAD(P)-binding Rossmann-fold domains"/>
    <property type="match status" value="1"/>
</dbReference>
<comment type="caution">
    <text evidence="5">The sequence shown here is derived from an EMBL/GenBank/DDBJ whole genome shotgun (WGS) entry which is preliminary data.</text>
</comment>
<name>A0A0A1V5Z8_9HYPO</name>
<evidence type="ECO:0000256" key="3">
    <source>
        <dbReference type="ARBA" id="ARBA00023002"/>
    </source>
</evidence>
<evidence type="ECO:0000256" key="2">
    <source>
        <dbReference type="ARBA" id="ARBA00022857"/>
    </source>
</evidence>
<dbReference type="OrthoDB" id="419598at2759"/>
<dbReference type="EMBL" id="JELW01000002">
    <property type="protein sequence ID" value="EXV05280.1"/>
    <property type="molecule type" value="Genomic_DNA"/>
</dbReference>
<dbReference type="InterPro" id="IPR036291">
    <property type="entry name" value="NAD(P)-bd_dom_sf"/>
</dbReference>
<feature type="domain" description="NAD(P)-binding" evidence="4">
    <location>
        <begin position="7"/>
        <end position="143"/>
    </location>
</feature>
<evidence type="ECO:0000256" key="1">
    <source>
        <dbReference type="ARBA" id="ARBA00005725"/>
    </source>
</evidence>
<dbReference type="Pfam" id="PF13460">
    <property type="entry name" value="NAD_binding_10"/>
    <property type="match status" value="1"/>
</dbReference>
<dbReference type="InterPro" id="IPR016040">
    <property type="entry name" value="NAD(P)-bd_dom"/>
</dbReference>
<sequence length="304" mass="34564">MKVAIVAVGDLARYFVEELQKRGHEVLAVSRSRKTYLDDLEISQHITDYSETDLTAALADCDAVVCTLRVGVPDYVAIHLAILRACQHSATCKRLIPATWAGNLEDFPDEPLGVADEIRLVLSALRSQQDVSWSSISPGWYVDYIVPEKQRFMSSLGDMWPQNYDRKTFTIYGDGTQLVNFTSARDTARATVRLIEHNRKDWEEFTFISGAQMTWMELGRFIQSRDPEYAFQNKSLSQTIKQYIAQESLESYGAAILELWGHGAGVRFPWSKVERHRAKFFPDLKFRSVQELADEAASEPNKVV</sequence>
<keyword evidence="2" id="KW-0521">NADP</keyword>
<keyword evidence="3" id="KW-0560">Oxidoreductase</keyword>
<organism evidence="5 6">
    <name type="scientific">Metarhizium robertsii</name>
    <dbReference type="NCBI Taxonomy" id="568076"/>
    <lineage>
        <taxon>Eukaryota</taxon>
        <taxon>Fungi</taxon>
        <taxon>Dikarya</taxon>
        <taxon>Ascomycota</taxon>
        <taxon>Pezizomycotina</taxon>
        <taxon>Sordariomycetes</taxon>
        <taxon>Hypocreomycetidae</taxon>
        <taxon>Hypocreales</taxon>
        <taxon>Clavicipitaceae</taxon>
        <taxon>Metarhizium</taxon>
    </lineage>
</organism>
<evidence type="ECO:0000259" key="4">
    <source>
        <dbReference type="Pfam" id="PF13460"/>
    </source>
</evidence>
<protein>
    <submittedName>
        <fullName evidence="5">NADH(P)-binding domain protein</fullName>
    </submittedName>
</protein>
<dbReference type="Proteomes" id="UP000030151">
    <property type="component" value="Unassembled WGS sequence"/>
</dbReference>
<dbReference type="PANTHER" id="PTHR47706">
    <property type="entry name" value="NMRA-LIKE FAMILY PROTEIN"/>
    <property type="match status" value="1"/>
</dbReference>
<dbReference type="GO" id="GO:0016491">
    <property type="term" value="F:oxidoreductase activity"/>
    <property type="evidence" value="ECO:0007669"/>
    <property type="project" value="UniProtKB-KW"/>
</dbReference>
<dbReference type="PANTHER" id="PTHR47706:SF4">
    <property type="entry name" value="NMRA-LIKE DOMAIN-CONTAINING PROTEIN"/>
    <property type="match status" value="1"/>
</dbReference>
<dbReference type="HOGENOM" id="CLU_044876_5_0_1"/>
<dbReference type="InterPro" id="IPR051609">
    <property type="entry name" value="NmrA/Isoflavone_reductase-like"/>
</dbReference>
<proteinExistence type="inferred from homology"/>
<dbReference type="AlphaFoldDB" id="A0A0A1V5Z8"/>
<accession>A0A0A1V5Z8</accession>
<evidence type="ECO:0000313" key="6">
    <source>
        <dbReference type="Proteomes" id="UP000030151"/>
    </source>
</evidence>
<dbReference type="eggNOG" id="ENOG502SNCA">
    <property type="taxonomic scope" value="Eukaryota"/>
</dbReference>
<dbReference type="Gene3D" id="3.40.50.720">
    <property type="entry name" value="NAD(P)-binding Rossmann-like Domain"/>
    <property type="match status" value="1"/>
</dbReference>
<gene>
    <name evidence="5" type="ORF">X797_002968</name>
</gene>
<comment type="similarity">
    <text evidence="1">Belongs to the NmrA-type oxidoreductase family. Isoflavone reductase subfamily.</text>
</comment>
<reference evidence="5 6" key="1">
    <citation type="submission" date="2014-02" db="EMBL/GenBank/DDBJ databases">
        <title>The genome sequence of the entomopathogenic fungus Metarhizium robertsii ARSEF 2575.</title>
        <authorList>
            <person name="Giuliano Garisto Donzelli B."/>
            <person name="Roe B.A."/>
            <person name="Macmil S.L."/>
            <person name="Krasnoff S.B."/>
            <person name="Gibson D.M."/>
        </authorList>
    </citation>
    <scope>NUCLEOTIDE SEQUENCE [LARGE SCALE GENOMIC DNA]</scope>
    <source>
        <strain evidence="5 6">ARSEF 2575</strain>
    </source>
</reference>